<name>A0A841U697_9BACL</name>
<dbReference type="Proteomes" id="UP000553776">
    <property type="component" value="Unassembled WGS sequence"/>
</dbReference>
<dbReference type="EMBL" id="JACJVR010000175">
    <property type="protein sequence ID" value="MBB6696085.1"/>
    <property type="molecule type" value="Genomic_DNA"/>
</dbReference>
<comment type="caution">
    <text evidence="1">The sequence shown here is derived from an EMBL/GenBank/DDBJ whole genome shotgun (WGS) entry which is preliminary data.</text>
</comment>
<dbReference type="AlphaFoldDB" id="A0A841U697"/>
<proteinExistence type="predicted"/>
<keyword evidence="2" id="KW-1185">Reference proteome</keyword>
<dbReference type="RefSeq" id="WP_185140024.1">
    <property type="nucleotide sequence ID" value="NZ_BORM01000002.1"/>
</dbReference>
<accession>A0A841U697</accession>
<gene>
    <name evidence="1" type="ORF">H7B90_32320</name>
</gene>
<protein>
    <submittedName>
        <fullName evidence="1">Uncharacterized protein</fullName>
    </submittedName>
</protein>
<evidence type="ECO:0000313" key="2">
    <source>
        <dbReference type="Proteomes" id="UP000553776"/>
    </source>
</evidence>
<sequence>MDDNVLKPGQELIEDNDFELAIIEKPTVVVSQNGMRLRPPSVVSSYNDFSVTMADGSVFLRKVNKFVTAE</sequence>
<organism evidence="1 2">
    <name type="scientific">Cohnella xylanilytica</name>
    <dbReference type="NCBI Taxonomy" id="557555"/>
    <lineage>
        <taxon>Bacteria</taxon>
        <taxon>Bacillati</taxon>
        <taxon>Bacillota</taxon>
        <taxon>Bacilli</taxon>
        <taxon>Bacillales</taxon>
        <taxon>Paenibacillaceae</taxon>
        <taxon>Cohnella</taxon>
    </lineage>
</organism>
<evidence type="ECO:0000313" key="1">
    <source>
        <dbReference type="EMBL" id="MBB6696085.1"/>
    </source>
</evidence>
<reference evidence="1 2" key="1">
    <citation type="submission" date="2020-08" db="EMBL/GenBank/DDBJ databases">
        <title>Cohnella phylogeny.</title>
        <authorList>
            <person name="Dunlap C."/>
        </authorList>
    </citation>
    <scope>NUCLEOTIDE SEQUENCE [LARGE SCALE GENOMIC DNA]</scope>
    <source>
        <strain evidence="1 2">DSM 25239</strain>
    </source>
</reference>